<dbReference type="AlphaFoldDB" id="A0AAW1R5W5"/>
<comment type="subcellular location">
    <subcellularLocation>
        <location evidence="1 7">Membrane</location>
        <topology evidence="1 7">Multi-pass membrane protein</topology>
    </subcellularLocation>
</comment>
<keyword evidence="4 7" id="KW-0187">Copper transport</keyword>
<feature type="transmembrane region" description="Helical" evidence="7">
    <location>
        <begin position="27"/>
        <end position="47"/>
    </location>
</feature>
<comment type="similarity">
    <text evidence="2 7">Belongs to the copper transporter (Ctr) (TC 1.A.56) family. SLC31A subfamily.</text>
</comment>
<keyword evidence="9" id="KW-1185">Reference proteome</keyword>
<accession>A0AAW1R5W5</accession>
<keyword evidence="7" id="KW-0186">Copper</keyword>
<evidence type="ECO:0000313" key="9">
    <source>
        <dbReference type="Proteomes" id="UP001489004"/>
    </source>
</evidence>
<dbReference type="EMBL" id="JALJOR010000001">
    <property type="protein sequence ID" value="KAK9828662.1"/>
    <property type="molecule type" value="Genomic_DNA"/>
</dbReference>
<keyword evidence="6 7" id="KW-0472">Membrane</keyword>
<evidence type="ECO:0000256" key="5">
    <source>
        <dbReference type="ARBA" id="ARBA00022989"/>
    </source>
</evidence>
<dbReference type="Pfam" id="PF04145">
    <property type="entry name" value="Ctr"/>
    <property type="match status" value="1"/>
</dbReference>
<sequence length="168" mass="18172">MVMTMQMWFEATTAVTLWFRSWHTHTVTAYALSCAGLFLFCVLHEALTSFRAQYQAGGRSKSGGVGLEDDTSEASERAAIAGSGVVYRQAGLLQGARSPPRIFHRIAISLLYAVNLAMSYLLMLAVMTFNVGYFVVIVLGLATGHFIFFRGGAGGSSDVCHAQAFSDL</sequence>
<feature type="transmembrane region" description="Helical" evidence="7">
    <location>
        <begin position="106"/>
        <end position="125"/>
    </location>
</feature>
<keyword evidence="7" id="KW-0813">Transport</keyword>
<dbReference type="Proteomes" id="UP001489004">
    <property type="component" value="Unassembled WGS sequence"/>
</dbReference>
<dbReference type="GO" id="GO:0005886">
    <property type="term" value="C:plasma membrane"/>
    <property type="evidence" value="ECO:0007669"/>
    <property type="project" value="TreeGrafter"/>
</dbReference>
<keyword evidence="3 7" id="KW-0812">Transmembrane</keyword>
<protein>
    <recommendedName>
        <fullName evidence="7">Copper transport protein</fullName>
    </recommendedName>
</protein>
<proteinExistence type="inferred from homology"/>
<evidence type="ECO:0000256" key="1">
    <source>
        <dbReference type="ARBA" id="ARBA00004141"/>
    </source>
</evidence>
<dbReference type="InterPro" id="IPR007274">
    <property type="entry name" value="Cop_transporter"/>
</dbReference>
<evidence type="ECO:0000313" key="8">
    <source>
        <dbReference type="EMBL" id="KAK9828662.1"/>
    </source>
</evidence>
<gene>
    <name evidence="8" type="ORF">WJX72_001385</name>
</gene>
<evidence type="ECO:0000256" key="6">
    <source>
        <dbReference type="ARBA" id="ARBA00023136"/>
    </source>
</evidence>
<keyword evidence="5 7" id="KW-1133">Transmembrane helix</keyword>
<evidence type="ECO:0000256" key="4">
    <source>
        <dbReference type="ARBA" id="ARBA00022796"/>
    </source>
</evidence>
<evidence type="ECO:0000256" key="7">
    <source>
        <dbReference type="RuleBase" id="RU367022"/>
    </source>
</evidence>
<organism evidence="8 9">
    <name type="scientific">[Myrmecia] bisecta</name>
    <dbReference type="NCBI Taxonomy" id="41462"/>
    <lineage>
        <taxon>Eukaryota</taxon>
        <taxon>Viridiplantae</taxon>
        <taxon>Chlorophyta</taxon>
        <taxon>core chlorophytes</taxon>
        <taxon>Trebouxiophyceae</taxon>
        <taxon>Trebouxiales</taxon>
        <taxon>Trebouxiaceae</taxon>
        <taxon>Myrmecia</taxon>
    </lineage>
</organism>
<feature type="transmembrane region" description="Helical" evidence="7">
    <location>
        <begin position="131"/>
        <end position="149"/>
    </location>
</feature>
<dbReference type="PANTHER" id="PTHR12483:SF27">
    <property type="entry name" value="COPPER TRANSPORT PROTEIN CTR1"/>
    <property type="match status" value="1"/>
</dbReference>
<name>A0AAW1R5W5_9CHLO</name>
<evidence type="ECO:0000256" key="3">
    <source>
        <dbReference type="ARBA" id="ARBA00022692"/>
    </source>
</evidence>
<evidence type="ECO:0000256" key="2">
    <source>
        <dbReference type="ARBA" id="ARBA00006921"/>
    </source>
</evidence>
<keyword evidence="7" id="KW-0406">Ion transport</keyword>
<dbReference type="PANTHER" id="PTHR12483">
    <property type="entry name" value="SOLUTE CARRIER FAMILY 31 COPPER TRANSPORTERS"/>
    <property type="match status" value="1"/>
</dbReference>
<reference evidence="8 9" key="1">
    <citation type="journal article" date="2024" name="Nat. Commun.">
        <title>Phylogenomics reveals the evolutionary origins of lichenization in chlorophyte algae.</title>
        <authorList>
            <person name="Puginier C."/>
            <person name="Libourel C."/>
            <person name="Otte J."/>
            <person name="Skaloud P."/>
            <person name="Haon M."/>
            <person name="Grisel S."/>
            <person name="Petersen M."/>
            <person name="Berrin J.G."/>
            <person name="Delaux P.M."/>
            <person name="Dal Grande F."/>
            <person name="Keller J."/>
        </authorList>
    </citation>
    <scope>NUCLEOTIDE SEQUENCE [LARGE SCALE GENOMIC DNA]</scope>
    <source>
        <strain evidence="8 9">SAG 2043</strain>
    </source>
</reference>
<dbReference type="GO" id="GO:0005375">
    <property type="term" value="F:copper ion transmembrane transporter activity"/>
    <property type="evidence" value="ECO:0007669"/>
    <property type="project" value="UniProtKB-UniRule"/>
</dbReference>
<comment type="caution">
    <text evidence="8">The sequence shown here is derived from an EMBL/GenBank/DDBJ whole genome shotgun (WGS) entry which is preliminary data.</text>
</comment>